<dbReference type="Proteomes" id="UP000601099">
    <property type="component" value="Unassembled WGS sequence"/>
</dbReference>
<organism evidence="1 2">
    <name type="scientific">Hymenobacter guriensis</name>
    <dbReference type="NCBI Taxonomy" id="2793065"/>
    <lineage>
        <taxon>Bacteria</taxon>
        <taxon>Pseudomonadati</taxon>
        <taxon>Bacteroidota</taxon>
        <taxon>Cytophagia</taxon>
        <taxon>Cytophagales</taxon>
        <taxon>Hymenobacteraceae</taxon>
        <taxon>Hymenobacter</taxon>
    </lineage>
</organism>
<keyword evidence="2" id="KW-1185">Reference proteome</keyword>
<dbReference type="EMBL" id="JADWYK010000025">
    <property type="protein sequence ID" value="MBG8556384.1"/>
    <property type="molecule type" value="Genomic_DNA"/>
</dbReference>
<comment type="caution">
    <text evidence="1">The sequence shown here is derived from an EMBL/GenBank/DDBJ whole genome shotgun (WGS) entry which is preliminary data.</text>
</comment>
<protein>
    <submittedName>
        <fullName evidence="1">DUF3800 domain-containing protein</fullName>
    </submittedName>
</protein>
<name>A0ABS0L8H0_9BACT</name>
<evidence type="ECO:0000313" key="2">
    <source>
        <dbReference type="Proteomes" id="UP000601099"/>
    </source>
</evidence>
<evidence type="ECO:0000313" key="1">
    <source>
        <dbReference type="EMBL" id="MBG8556384.1"/>
    </source>
</evidence>
<dbReference type="InterPro" id="IPR024524">
    <property type="entry name" value="DUF3800"/>
</dbReference>
<accession>A0ABS0L8H0</accession>
<dbReference type="Pfam" id="PF12686">
    <property type="entry name" value="DUF3800"/>
    <property type="match status" value="1"/>
</dbReference>
<gene>
    <name evidence="1" type="ORF">I5L79_22750</name>
</gene>
<proteinExistence type="predicted"/>
<reference evidence="1 2" key="1">
    <citation type="submission" date="2020-11" db="EMBL/GenBank/DDBJ databases">
        <title>Hymenobacter sp.</title>
        <authorList>
            <person name="Kim M.K."/>
        </authorList>
    </citation>
    <scope>NUCLEOTIDE SEQUENCE [LARGE SCALE GENOMIC DNA]</scope>
    <source>
        <strain evidence="1 2">BT594</strain>
    </source>
</reference>
<dbReference type="RefSeq" id="WP_196957401.1">
    <property type="nucleotide sequence ID" value="NZ_JADWYK010000025.1"/>
</dbReference>
<sequence>MYLMYVDESGDPGRFIGTNTPHFILSGLLVSETDWAAGLARMLAFREEVKQTTGLPKKVEFHSSELVRPHKLAAYKQLHKSARVRLLKEFVAQLPGFFPNGRIISVCLDKQAWPADTDFQALAWRRLLRGFDDFLVPQQQHGLVVADDTSEGALRVLFRAMRREAQPVRAILEDVVCRQSIHSYFVQAADAIAYCLYQQEYPRGSTRKFNLHQLFGTLDGMLLKNAAPTDPQGIIRA</sequence>